<proteinExistence type="predicted"/>
<dbReference type="AlphaFoldDB" id="C8PL44"/>
<keyword evidence="2" id="KW-1185">Reference proteome</keyword>
<gene>
    <name evidence="1" type="ORF">CAMGR0001_2834</name>
</gene>
<comment type="caution">
    <text evidence="1">The sequence shown here is derived from an EMBL/GenBank/DDBJ whole genome shotgun (WGS) entry which is preliminary data.</text>
</comment>
<organism evidence="1 2">
    <name type="scientific">Campylobacter gracilis RM3268</name>
    <dbReference type="NCBI Taxonomy" id="553220"/>
    <lineage>
        <taxon>Bacteria</taxon>
        <taxon>Pseudomonadati</taxon>
        <taxon>Campylobacterota</taxon>
        <taxon>Epsilonproteobacteria</taxon>
        <taxon>Campylobacterales</taxon>
        <taxon>Campylobacteraceae</taxon>
        <taxon>Campylobacter</taxon>
    </lineage>
</organism>
<dbReference type="EMBL" id="ACYG01000031">
    <property type="protein sequence ID" value="EEV16459.1"/>
    <property type="molecule type" value="Genomic_DNA"/>
</dbReference>
<sequence>MNKNDTIKAIEKFVSSQEMTMFRLKKGIYGDAMKNLDQVFTPYKEFAEFFKNPANRLQELLGNIAYESILNYTEAGLSHCEKIHSIYFVESKGFFKSGLKYIEPDATARERAKSYYDKLLENNEKLNEYIDIGLQRLHGLEAKVFE</sequence>
<dbReference type="RefSeq" id="WP_005873131.1">
    <property type="nucleotide sequence ID" value="NZ_ACYG01000031.1"/>
</dbReference>
<evidence type="ECO:0000313" key="2">
    <source>
        <dbReference type="Proteomes" id="UP000005709"/>
    </source>
</evidence>
<accession>C8PL44</accession>
<evidence type="ECO:0000313" key="1">
    <source>
        <dbReference type="EMBL" id="EEV16459.1"/>
    </source>
</evidence>
<name>C8PL44_9BACT</name>
<dbReference type="Proteomes" id="UP000005709">
    <property type="component" value="Unassembled WGS sequence"/>
</dbReference>
<protein>
    <submittedName>
        <fullName evidence="1">Uncharacterized protein</fullName>
    </submittedName>
</protein>
<dbReference type="OrthoDB" id="5363596at2"/>
<reference evidence="1 2" key="1">
    <citation type="submission" date="2009-07" db="EMBL/GenBank/DDBJ databases">
        <authorList>
            <person name="Madupu R."/>
            <person name="Sebastian Y."/>
            <person name="Durkin A.S."/>
            <person name="Torralba M."/>
            <person name="Methe B."/>
            <person name="Sutton G.G."/>
            <person name="Strausberg R.L."/>
            <person name="Nelson K.E."/>
        </authorList>
    </citation>
    <scope>NUCLEOTIDE SEQUENCE [LARGE SCALE GENOMIC DNA]</scope>
    <source>
        <strain evidence="1 2">RM3268</strain>
    </source>
</reference>